<evidence type="ECO:0000313" key="2">
    <source>
        <dbReference type="Proteomes" id="UP001519460"/>
    </source>
</evidence>
<sequence>MEAGGACDLSVTWPWCLIPTGPRRSIPFLSDIPLGNAYATEKAGRVMTKCPASFTPALSGQSLSGHRRTVAAAGQQDENCVS</sequence>
<reference evidence="1 2" key="1">
    <citation type="journal article" date="2023" name="Sci. Data">
        <title>Genome assembly of the Korean intertidal mud-creeper Batillaria attramentaria.</title>
        <authorList>
            <person name="Patra A.K."/>
            <person name="Ho P.T."/>
            <person name="Jun S."/>
            <person name="Lee S.J."/>
            <person name="Kim Y."/>
            <person name="Won Y.J."/>
        </authorList>
    </citation>
    <scope>NUCLEOTIDE SEQUENCE [LARGE SCALE GENOMIC DNA]</scope>
    <source>
        <strain evidence="1">Wonlab-2016</strain>
    </source>
</reference>
<evidence type="ECO:0000313" key="1">
    <source>
        <dbReference type="EMBL" id="KAK7475354.1"/>
    </source>
</evidence>
<keyword evidence="2" id="KW-1185">Reference proteome</keyword>
<gene>
    <name evidence="1" type="ORF">BaRGS_00033372</name>
</gene>
<proteinExistence type="predicted"/>
<dbReference type="EMBL" id="JACVVK020000408">
    <property type="protein sequence ID" value="KAK7475354.1"/>
    <property type="molecule type" value="Genomic_DNA"/>
</dbReference>
<name>A0ABD0JK37_9CAEN</name>
<accession>A0ABD0JK37</accession>
<dbReference type="Proteomes" id="UP001519460">
    <property type="component" value="Unassembled WGS sequence"/>
</dbReference>
<dbReference type="AlphaFoldDB" id="A0ABD0JK37"/>
<organism evidence="1 2">
    <name type="scientific">Batillaria attramentaria</name>
    <dbReference type="NCBI Taxonomy" id="370345"/>
    <lineage>
        <taxon>Eukaryota</taxon>
        <taxon>Metazoa</taxon>
        <taxon>Spiralia</taxon>
        <taxon>Lophotrochozoa</taxon>
        <taxon>Mollusca</taxon>
        <taxon>Gastropoda</taxon>
        <taxon>Caenogastropoda</taxon>
        <taxon>Sorbeoconcha</taxon>
        <taxon>Cerithioidea</taxon>
        <taxon>Batillariidae</taxon>
        <taxon>Batillaria</taxon>
    </lineage>
</organism>
<protein>
    <submittedName>
        <fullName evidence="1">Uncharacterized protein</fullName>
    </submittedName>
</protein>
<comment type="caution">
    <text evidence="1">The sequence shown here is derived from an EMBL/GenBank/DDBJ whole genome shotgun (WGS) entry which is preliminary data.</text>
</comment>